<dbReference type="InterPro" id="IPR029069">
    <property type="entry name" value="HotDog_dom_sf"/>
</dbReference>
<accession>A0A0D2Y6F3</accession>
<dbReference type="Gene3D" id="3.10.129.10">
    <property type="entry name" value="Hotdog Thioesterase"/>
    <property type="match status" value="1"/>
</dbReference>
<proteinExistence type="predicted"/>
<dbReference type="AlphaFoldDB" id="A0A0D2Y6F3"/>
<name>A0A0D2Y6F3_FUSOF</name>
<evidence type="ECO:0000313" key="1">
    <source>
        <dbReference type="EnsemblFungi" id="FOXG_11863P0"/>
    </source>
</evidence>
<dbReference type="Proteomes" id="UP000002489">
    <property type="component" value="Unassembled WGS sequence"/>
</dbReference>
<dbReference type="PANTHER" id="PTHR47260">
    <property type="entry name" value="UPF0644 PROTEIN PB2B4.06"/>
    <property type="match status" value="1"/>
</dbReference>
<dbReference type="STRING" id="426428.A0A0D2Y6F3"/>
<dbReference type="VEuPathDB" id="FungiDB:FOXG_11863"/>
<reference evidence="1" key="2">
    <citation type="submission" date="2025-08" db="UniProtKB">
        <authorList>
            <consortium name="EnsemblFungi"/>
        </authorList>
    </citation>
    <scope>IDENTIFICATION</scope>
    <source>
        <strain evidence="1">4287 / CBS 123668 / FGSC 9935 / NRRL 34936</strain>
    </source>
</reference>
<dbReference type="EnsemblFungi" id="FOXG_11863T0">
    <property type="protein sequence ID" value="FOXG_11863P0"/>
    <property type="gene ID" value="FOXG_11863"/>
</dbReference>
<reference evidence="2" key="1">
    <citation type="journal article" date="2012" name="Mol. Plant Microbe Interact.">
        <title>A highly conserved effector in Fusarium oxysporum is required for full virulence on Arabidopsis.</title>
        <authorList>
            <person name="Thatcher L.F."/>
            <person name="Gardiner D.M."/>
            <person name="Kazan K."/>
            <person name="Manners J."/>
        </authorList>
    </citation>
    <scope>NUCLEOTIDE SEQUENCE [LARGE SCALE GENOMIC DNA]</scope>
    <source>
        <strain evidence="2">Fo5176</strain>
    </source>
</reference>
<dbReference type="CDD" id="cd03443">
    <property type="entry name" value="PaaI_thioesterase"/>
    <property type="match status" value="1"/>
</dbReference>
<dbReference type="InterPro" id="IPR006683">
    <property type="entry name" value="Thioestr_dom"/>
</dbReference>
<organism evidence="1 2">
    <name type="scientific">Fusarium oxysporum (strain Fo5176)</name>
    <name type="common">Fusarium vascular wilt</name>
    <dbReference type="NCBI Taxonomy" id="660025"/>
    <lineage>
        <taxon>Eukaryota</taxon>
        <taxon>Fungi</taxon>
        <taxon>Dikarya</taxon>
        <taxon>Ascomycota</taxon>
        <taxon>Pezizomycotina</taxon>
        <taxon>Sordariomycetes</taxon>
        <taxon>Hypocreomycetidae</taxon>
        <taxon>Hypocreales</taxon>
        <taxon>Nectriaceae</taxon>
        <taxon>Fusarium</taxon>
        <taxon>Fusarium oxysporum species complex</taxon>
    </lineage>
</organism>
<gene>
    <name evidence="1" type="primary">28953242</name>
</gene>
<protein>
    <submittedName>
        <fullName evidence="1">Uncharacterized protein</fullName>
    </submittedName>
</protein>
<evidence type="ECO:0000313" key="2">
    <source>
        <dbReference type="Proteomes" id="UP000002489"/>
    </source>
</evidence>
<dbReference type="SUPFAM" id="SSF54637">
    <property type="entry name" value="Thioesterase/thiol ester dehydrase-isomerase"/>
    <property type="match status" value="1"/>
</dbReference>
<dbReference type="Pfam" id="PF03061">
    <property type="entry name" value="4HBT"/>
    <property type="match status" value="1"/>
</dbReference>
<dbReference type="PANTHER" id="PTHR47260:SF1">
    <property type="entry name" value="UPF0644 PROTEIN PB2B4.06"/>
    <property type="match status" value="1"/>
</dbReference>
<sequence>MSTEVRPSPTSGSQTTQALSQRLASIAASHPATLDLQGKINVEVTRSVLSVREEYIQDNLTSTTLAGLHAISPPPFVYKDDAAGSLLAFYHLGHKLSGHSGLVHGGIAAVLLDECMGRASFPRLTGKISVTANLNLNYKSPIEVDSIILIRADVMEVQGRKAWVRGVIENAEDGTVFVEATGLFIEPKWADSLAKLL</sequence>
<dbReference type="InterPro" id="IPR052061">
    <property type="entry name" value="PTE-AB_protein"/>
</dbReference>